<proteinExistence type="predicted"/>
<name>A0ACB7IWJ2_PLECO</name>
<protein>
    <submittedName>
        <fullName evidence="1">Uncharacterized protein</fullName>
    </submittedName>
</protein>
<gene>
    <name evidence="1" type="ORF">CCMSSC00406_0008308</name>
</gene>
<reference evidence="1 2" key="1">
    <citation type="journal article" date="2021" name="Appl. Environ. Microbiol.">
        <title>Genetic linkage and physical mapping for an oyster mushroom Pleurotus cornucopiae and QTL analysis for the trait cap color.</title>
        <authorList>
            <person name="Zhang Y."/>
            <person name="Gao W."/>
            <person name="Sonnenberg A."/>
            <person name="Chen Q."/>
            <person name="Zhang J."/>
            <person name="Huang C."/>
        </authorList>
    </citation>
    <scope>NUCLEOTIDE SEQUENCE [LARGE SCALE GENOMIC DNA]</scope>
    <source>
        <strain evidence="1">CCMSSC00406</strain>
    </source>
</reference>
<organism evidence="1 2">
    <name type="scientific">Pleurotus cornucopiae</name>
    <name type="common">Cornucopia mushroom</name>
    <dbReference type="NCBI Taxonomy" id="5321"/>
    <lineage>
        <taxon>Eukaryota</taxon>
        <taxon>Fungi</taxon>
        <taxon>Dikarya</taxon>
        <taxon>Basidiomycota</taxon>
        <taxon>Agaricomycotina</taxon>
        <taxon>Agaricomycetes</taxon>
        <taxon>Agaricomycetidae</taxon>
        <taxon>Agaricales</taxon>
        <taxon>Pleurotineae</taxon>
        <taxon>Pleurotaceae</taxon>
        <taxon>Pleurotus</taxon>
    </lineage>
</organism>
<comment type="caution">
    <text evidence="1">The sequence shown here is derived from an EMBL/GenBank/DDBJ whole genome shotgun (WGS) entry which is preliminary data.</text>
</comment>
<keyword evidence="2" id="KW-1185">Reference proteome</keyword>
<evidence type="ECO:0000313" key="1">
    <source>
        <dbReference type="EMBL" id="KAG9221436.1"/>
    </source>
</evidence>
<dbReference type="Proteomes" id="UP000824881">
    <property type="component" value="Unassembled WGS sequence"/>
</dbReference>
<accession>A0ACB7IWJ2</accession>
<evidence type="ECO:0000313" key="2">
    <source>
        <dbReference type="Proteomes" id="UP000824881"/>
    </source>
</evidence>
<sequence length="401" mass="43931">MATITYTRIGELKLPKQTPSHALLFSESGDHLVTGSNDECVRLWDVSTFKCTQTVCHPQGNWGQITSLAWVSLQVRGQAASSSALCVGSARGVVSILPFSRTRKTLISSEMKSSAVFPLDLPIESLAYDSANHQLVVAGHYSQVKAYKLKGDYILEPLWQSPLLDYVSMDAHFFGTDFVVVFLLQPGEMVCLSASSGAIQWRKKLSGAVGAAVLSDSSDRLLVNNLNTNNFDIYKFPSNTNRKTLMIPEAASASHKLKNGIFVGTDDEFAVCGSLHGKVYIFDVKSGECMAKLDHDSKCGVPVQSLAHYRNDKKALLASSSASLGPSPVGKIYIWKKTSPLATAPRVNTEHYFSFLFDARFMIICLGLYVTSQSWLPHIYQALEKAALAMTPVLERLQFSS</sequence>
<dbReference type="EMBL" id="WQMT02000007">
    <property type="protein sequence ID" value="KAG9221436.1"/>
    <property type="molecule type" value="Genomic_DNA"/>
</dbReference>